<feature type="transmembrane region" description="Helical" evidence="2">
    <location>
        <begin position="34"/>
        <end position="62"/>
    </location>
</feature>
<feature type="transmembrane region" description="Helical" evidence="2">
    <location>
        <begin position="95"/>
        <end position="114"/>
    </location>
</feature>
<feature type="transmembrane region" description="Helical" evidence="2">
    <location>
        <begin position="126"/>
        <end position="148"/>
    </location>
</feature>
<keyword evidence="2" id="KW-0812">Transmembrane</keyword>
<accession>A0ABC8Z0S7</accession>
<feature type="transmembrane region" description="Helical" evidence="2">
    <location>
        <begin position="154"/>
        <end position="175"/>
    </location>
</feature>
<dbReference type="EMBL" id="OZ075127">
    <property type="protein sequence ID" value="CAL4951627.1"/>
    <property type="molecule type" value="Genomic_DNA"/>
</dbReference>
<feature type="region of interest" description="Disordered" evidence="1">
    <location>
        <begin position="1"/>
        <end position="31"/>
    </location>
</feature>
<evidence type="ECO:0000313" key="4">
    <source>
        <dbReference type="Proteomes" id="UP001497457"/>
    </source>
</evidence>
<name>A0ABC8Z0S7_9POAL</name>
<dbReference type="AlphaFoldDB" id="A0ABC8Z0S7"/>
<keyword evidence="2" id="KW-0472">Membrane</keyword>
<gene>
    <name evidence="3" type="ORF">URODEC1_LOCUS39023</name>
</gene>
<reference evidence="3 4" key="2">
    <citation type="submission" date="2024-10" db="EMBL/GenBank/DDBJ databases">
        <authorList>
            <person name="Ryan C."/>
        </authorList>
    </citation>
    <scope>NUCLEOTIDE SEQUENCE [LARGE SCALE GENOMIC DNA]</scope>
</reference>
<sequence>MAQKMDRQPAHPLPMSVEEKEKKKKQARRPAPPLPGAVTLVSLWALINACLPALALALSFILQPYNVFSKMPSWIYHRIELTDAVGAMGSALELGRIWCGVPQAAAAALALLLAGRRRRVRRALAYLALAATVASHCMFASVLGIILAADPGYIFMWIGGAAIFFLCAAGDLFCFQDMLLGED</sequence>
<keyword evidence="4" id="KW-1185">Reference proteome</keyword>
<evidence type="ECO:0000313" key="3">
    <source>
        <dbReference type="EMBL" id="CAL4951627.1"/>
    </source>
</evidence>
<keyword evidence="2" id="KW-1133">Transmembrane helix</keyword>
<protein>
    <submittedName>
        <fullName evidence="3">Uncharacterized protein</fullName>
    </submittedName>
</protein>
<evidence type="ECO:0000256" key="1">
    <source>
        <dbReference type="SAM" id="MobiDB-lite"/>
    </source>
</evidence>
<evidence type="ECO:0000256" key="2">
    <source>
        <dbReference type="SAM" id="Phobius"/>
    </source>
</evidence>
<organism evidence="3 4">
    <name type="scientific">Urochloa decumbens</name>
    <dbReference type="NCBI Taxonomy" id="240449"/>
    <lineage>
        <taxon>Eukaryota</taxon>
        <taxon>Viridiplantae</taxon>
        <taxon>Streptophyta</taxon>
        <taxon>Embryophyta</taxon>
        <taxon>Tracheophyta</taxon>
        <taxon>Spermatophyta</taxon>
        <taxon>Magnoliopsida</taxon>
        <taxon>Liliopsida</taxon>
        <taxon>Poales</taxon>
        <taxon>Poaceae</taxon>
        <taxon>PACMAD clade</taxon>
        <taxon>Panicoideae</taxon>
        <taxon>Panicodae</taxon>
        <taxon>Paniceae</taxon>
        <taxon>Melinidinae</taxon>
        <taxon>Urochloa</taxon>
    </lineage>
</organism>
<reference evidence="4" key="1">
    <citation type="submission" date="2024-06" db="EMBL/GenBank/DDBJ databases">
        <authorList>
            <person name="Ryan C."/>
        </authorList>
    </citation>
    <scope>NUCLEOTIDE SEQUENCE [LARGE SCALE GENOMIC DNA]</scope>
</reference>
<dbReference type="Proteomes" id="UP001497457">
    <property type="component" value="Chromosome 17b"/>
</dbReference>
<proteinExistence type="predicted"/>